<dbReference type="Pfam" id="PF03009">
    <property type="entry name" value="GDPD"/>
    <property type="match status" value="1"/>
</dbReference>
<dbReference type="PANTHER" id="PTHR46211:SF14">
    <property type="entry name" value="GLYCEROPHOSPHODIESTER PHOSPHODIESTERASE"/>
    <property type="match status" value="1"/>
</dbReference>
<dbReference type="AlphaFoldDB" id="A0A0K2LCI2"/>
<dbReference type="EMBL" id="CP012559">
    <property type="protein sequence ID" value="ALB28975.1"/>
    <property type="molecule type" value="Genomic_DNA"/>
</dbReference>
<feature type="domain" description="GP-PDE" evidence="1">
    <location>
        <begin position="22"/>
        <end position="126"/>
    </location>
</feature>
<dbReference type="RefSeq" id="WP_041501855.1">
    <property type="nucleotide sequence ID" value="NZ_BJDV01000001.1"/>
</dbReference>
<keyword evidence="3" id="KW-1185">Reference proteome</keyword>
<gene>
    <name evidence="2" type="ORF">JP39_06145</name>
</gene>
<dbReference type="GO" id="GO:0006629">
    <property type="term" value="P:lipid metabolic process"/>
    <property type="evidence" value="ECO:0007669"/>
    <property type="project" value="InterPro"/>
</dbReference>
<dbReference type="Gene3D" id="3.20.20.190">
    <property type="entry name" value="Phosphatidylinositol (PI) phosphodiesterase"/>
    <property type="match status" value="1"/>
</dbReference>
<dbReference type="Proteomes" id="UP000061546">
    <property type="component" value="Chromosome"/>
</dbReference>
<reference evidence="2 3" key="1">
    <citation type="submission" date="2015-08" db="EMBL/GenBank/DDBJ databases">
        <title>Genomic sequence of Lactobacillus heilongjiangensis DSM 28069, isolated from Chinese traditional pickle.</title>
        <authorList>
            <person name="Jiang X."/>
            <person name="Zheng B."/>
            <person name="Cheng H."/>
        </authorList>
    </citation>
    <scope>NUCLEOTIDE SEQUENCE [LARGE SCALE GENOMIC DNA]</scope>
    <source>
        <strain evidence="2 3">DSM 28069</strain>
    </source>
</reference>
<evidence type="ECO:0000313" key="3">
    <source>
        <dbReference type="Proteomes" id="UP000061546"/>
    </source>
</evidence>
<name>A0A0K2LCI2_9LACO</name>
<dbReference type="PANTHER" id="PTHR46211">
    <property type="entry name" value="GLYCEROPHOSPHORYL DIESTER PHOSPHODIESTERASE"/>
    <property type="match status" value="1"/>
</dbReference>
<dbReference type="STRING" id="1074467.JP39_06145"/>
<dbReference type="InterPro" id="IPR030395">
    <property type="entry name" value="GP_PDE_dom"/>
</dbReference>
<dbReference type="SUPFAM" id="SSF51695">
    <property type="entry name" value="PLC-like phosphodiesterases"/>
    <property type="match status" value="1"/>
</dbReference>
<accession>A0A0K2LCI2</accession>
<evidence type="ECO:0000313" key="2">
    <source>
        <dbReference type="EMBL" id="ALB28975.1"/>
    </source>
</evidence>
<dbReference type="OrthoDB" id="1854250at2"/>
<sequence length="278" mass="32535">MKVNKRKFLKKLHQNKFLIVVHRGSHGGNIIENTSDAVKVSQLQHADIVEMDISMSTDNDFFVFHDGGEERLLDENRNIQELSTTEINSKHFRNALGDTISKSVETFDYFYNHINRDVFLNIDRSWDYWDTFLPELDNYEVMREYFILKSPVKRECLEKLNNHSVQYLYFPIVTNVEELEVLADYPNLNIVGFEIIEKGLRFELVNAPAFDKYRNGDYMFLSNSIRLNDKNVLFGGLDDNLALLSGMDQSWTKTLDFGINAIQTDWPDVLNEYRSHLI</sequence>
<proteinExistence type="predicted"/>
<dbReference type="InterPro" id="IPR017946">
    <property type="entry name" value="PLC-like_Pdiesterase_TIM-brl"/>
</dbReference>
<evidence type="ECO:0000259" key="1">
    <source>
        <dbReference type="Pfam" id="PF03009"/>
    </source>
</evidence>
<protein>
    <recommendedName>
        <fullName evidence="1">GP-PDE domain-containing protein</fullName>
    </recommendedName>
</protein>
<dbReference type="KEGG" id="lhi:JP39_06145"/>
<dbReference type="GO" id="GO:0008081">
    <property type="term" value="F:phosphoric diester hydrolase activity"/>
    <property type="evidence" value="ECO:0007669"/>
    <property type="project" value="InterPro"/>
</dbReference>
<organism evidence="2 3">
    <name type="scientific">Companilactobacillus heilongjiangensis</name>
    <dbReference type="NCBI Taxonomy" id="1074467"/>
    <lineage>
        <taxon>Bacteria</taxon>
        <taxon>Bacillati</taxon>
        <taxon>Bacillota</taxon>
        <taxon>Bacilli</taxon>
        <taxon>Lactobacillales</taxon>
        <taxon>Lactobacillaceae</taxon>
        <taxon>Companilactobacillus</taxon>
    </lineage>
</organism>
<dbReference type="CDD" id="cd08566">
    <property type="entry name" value="GDPD_AtGDE_like"/>
    <property type="match status" value="1"/>
</dbReference>